<accession>A0A096P9K2</accession>
<evidence type="ECO:0000313" key="3">
    <source>
        <dbReference type="Proteomes" id="UP000009170"/>
    </source>
</evidence>
<dbReference type="Proteomes" id="UP000195557">
    <property type="component" value="Unassembled WGS sequence"/>
</dbReference>
<evidence type="ECO:0000313" key="1">
    <source>
        <dbReference type="EMBL" id="CEG01250.1"/>
    </source>
</evidence>
<protein>
    <submittedName>
        <fullName evidence="1">Cytochrome c oxidase subunit Vc</fullName>
    </submittedName>
</protein>
<accession>A0A1Y5HX56</accession>
<name>A0A096P9K2_OSTTA</name>
<dbReference type="InParanoid" id="A0A096P9K2"/>
<dbReference type="RefSeq" id="XP_003080060.1">
    <property type="nucleotide sequence ID" value="XM_003080012.1"/>
</dbReference>
<accession>A0A454XI33</accession>
<organism evidence="1 3">
    <name type="scientific">Ostreococcus tauri</name>
    <name type="common">Marine green alga</name>
    <dbReference type="NCBI Taxonomy" id="70448"/>
    <lineage>
        <taxon>Eukaryota</taxon>
        <taxon>Viridiplantae</taxon>
        <taxon>Chlorophyta</taxon>
        <taxon>Mamiellophyceae</taxon>
        <taxon>Mamiellales</taxon>
        <taxon>Bathycoccaceae</taxon>
        <taxon>Ostreococcus</taxon>
    </lineage>
</organism>
<dbReference type="Proteomes" id="UP000009170">
    <property type="component" value="Unassembled WGS sequence"/>
</dbReference>
<dbReference type="OMA" id="KEQAYFA"/>
<dbReference type="KEGG" id="ota:OT_ostta02g04920"/>
<dbReference type="AlphaFoldDB" id="A0A096P9K2"/>
<dbReference type="EMBL" id="CAID01000002">
    <property type="protein sequence ID" value="CEG01250.1"/>
    <property type="molecule type" value="Genomic_DNA"/>
</dbReference>
<reference evidence="1 3" key="1">
    <citation type="journal article" date="2006" name="Proc. Natl. Acad. Sci. U.S.A.">
        <title>Genome analysis of the smallest free-living eukaryote Ostreococcus tauri unveils many unique features.</title>
        <authorList>
            <person name="Derelle E."/>
            <person name="Ferraz C."/>
            <person name="Rombauts S."/>
            <person name="Rouze P."/>
            <person name="Worden A.Z."/>
            <person name="Robbens S."/>
            <person name="Partensky F."/>
            <person name="Degroeve S."/>
            <person name="Echeynie S."/>
            <person name="Cooke R."/>
            <person name="Saeys Y."/>
            <person name="Wuyts J."/>
            <person name="Jabbari K."/>
            <person name="Bowler C."/>
            <person name="Panaud O."/>
            <person name="Piegu B."/>
            <person name="Ball S.G."/>
            <person name="Ral J.-P."/>
            <person name="Bouget F.-Y."/>
            <person name="Piganeau G."/>
            <person name="De Baets B."/>
            <person name="Picard A."/>
            <person name="Delseny M."/>
            <person name="Demaille J."/>
            <person name="Van de Peer Y."/>
            <person name="Moreau H."/>
        </authorList>
    </citation>
    <scope>NUCLEOTIDE SEQUENCE [LARGE SCALE GENOMIC DNA]</scope>
    <source>
        <strain evidence="1 3">OTTH0595</strain>
    </source>
</reference>
<gene>
    <name evidence="2" type="ORF">BE221DRAFT_201899</name>
    <name evidence="1" type="ORF">OT_ostta02g04920</name>
</gene>
<dbReference type="FunCoup" id="A0A096P9K2">
    <property type="interactions" value="236"/>
</dbReference>
<reference evidence="1" key="2">
    <citation type="journal article" date="2014" name="BMC Genomics">
        <title>An improved genome of the model marine alga Ostreococcus tauri unfolds by assessing Illumina de novo assemblies.</title>
        <authorList>
            <person name="Blanc-Mathieu R."/>
            <person name="Verhelst B."/>
            <person name="Derelle E."/>
            <person name="Rombauts S."/>
            <person name="Bouget F.Y."/>
            <person name="Carre I."/>
            <person name="Chateau A."/>
            <person name="Eyre-Walker A."/>
            <person name="Grimsley N."/>
            <person name="Moreau H."/>
            <person name="Piegu B."/>
            <person name="Rivals E."/>
            <person name="Schackwitz W."/>
            <person name="Van de Peer Y."/>
            <person name="Piganeau G."/>
        </authorList>
    </citation>
    <scope>NUCLEOTIDE SEQUENCE</scope>
    <source>
        <strain evidence="1">RCC4221</strain>
    </source>
</reference>
<proteinExistence type="predicted"/>
<evidence type="ECO:0000313" key="2">
    <source>
        <dbReference type="EMBL" id="OUS41861.1"/>
    </source>
</evidence>
<dbReference type="OrthoDB" id="506921at2759"/>
<dbReference type="GeneID" id="9835292"/>
<keyword evidence="3" id="KW-1185">Reference proteome</keyword>
<dbReference type="EMBL" id="KZ155839">
    <property type="protein sequence ID" value="OUS41861.1"/>
    <property type="molecule type" value="Genomic_DNA"/>
</dbReference>
<sequence length="55" mass="6323">MGHTVYHGVAKHVYFNKEVAVGLTLGLIAGVAWKWNHWGHRQSQQAYYAELSKKR</sequence>
<reference evidence="2" key="3">
    <citation type="submission" date="2017-04" db="EMBL/GenBank/DDBJ databases">
        <title>Population genomics of picophytoplankton unveils novel chromosome hypervariability.</title>
        <authorList>
            <consortium name="DOE Joint Genome Institute"/>
            <person name="Blanc-Mathieu R."/>
            <person name="Krasovec M."/>
            <person name="Hebrard M."/>
            <person name="Yau S."/>
            <person name="Desgranges E."/>
            <person name="Martin J."/>
            <person name="Schackwitz W."/>
            <person name="Kuo A."/>
            <person name="Salin G."/>
            <person name="Donnadieu C."/>
            <person name="Desdevises Y."/>
            <person name="Sanchez-Ferandin S."/>
            <person name="Moreau H."/>
            <person name="Rivals E."/>
            <person name="Grigoriev I.V."/>
            <person name="Grimsley N."/>
            <person name="Eyre-Walker A."/>
            <person name="Piganeau G."/>
        </authorList>
    </citation>
    <scope>NUCLEOTIDE SEQUENCE [LARGE SCALE GENOMIC DNA]</scope>
    <source>
        <strain evidence="2">RCC 1115</strain>
    </source>
</reference>